<organism evidence="7">
    <name type="scientific">marine sediment metagenome</name>
    <dbReference type="NCBI Taxonomy" id="412755"/>
    <lineage>
        <taxon>unclassified sequences</taxon>
        <taxon>metagenomes</taxon>
        <taxon>ecological metagenomes</taxon>
    </lineage>
</organism>
<dbReference type="Gene3D" id="3.90.226.10">
    <property type="entry name" value="2-enoyl-CoA Hydratase, Chain A, domain 1"/>
    <property type="match status" value="1"/>
</dbReference>
<evidence type="ECO:0000256" key="5">
    <source>
        <dbReference type="ARBA" id="ARBA00022801"/>
    </source>
</evidence>
<comment type="similarity">
    <text evidence="2">Belongs to the peptidase S41B family.</text>
</comment>
<gene>
    <name evidence="7" type="ORF">S01H4_16380</name>
</gene>
<keyword evidence="4" id="KW-0645">Protease</keyword>
<dbReference type="InterPro" id="IPR029045">
    <property type="entry name" value="ClpP/crotonase-like_dom_sf"/>
</dbReference>
<dbReference type="GO" id="GO:0008236">
    <property type="term" value="F:serine-type peptidase activity"/>
    <property type="evidence" value="ECO:0007669"/>
    <property type="project" value="UniProtKB-KW"/>
</dbReference>
<evidence type="ECO:0008006" key="8">
    <source>
        <dbReference type="Google" id="ProtNLM"/>
    </source>
</evidence>
<proteinExistence type="inferred from homology"/>
<evidence type="ECO:0000313" key="7">
    <source>
        <dbReference type="EMBL" id="GAG54671.1"/>
    </source>
</evidence>
<dbReference type="EMBL" id="BART01007184">
    <property type="protein sequence ID" value="GAG54671.1"/>
    <property type="molecule type" value="Genomic_DNA"/>
</dbReference>
<comment type="caution">
    <text evidence="7">The sequence shown here is derived from an EMBL/GenBank/DDBJ whole genome shotgun (WGS) entry which is preliminary data.</text>
</comment>
<feature type="non-terminal residue" evidence="7">
    <location>
        <position position="1"/>
    </location>
</feature>
<evidence type="ECO:0000256" key="2">
    <source>
        <dbReference type="ARBA" id="ARBA00008524"/>
    </source>
</evidence>
<dbReference type="AlphaFoldDB" id="X1A330"/>
<keyword evidence="5" id="KW-0378">Hydrolase</keyword>
<dbReference type="InterPro" id="IPR012393">
    <property type="entry name" value="Tricorn_protease"/>
</dbReference>
<dbReference type="SUPFAM" id="SSF52096">
    <property type="entry name" value="ClpP/crotonase"/>
    <property type="match status" value="1"/>
</dbReference>
<evidence type="ECO:0000256" key="1">
    <source>
        <dbReference type="ARBA" id="ARBA00004496"/>
    </source>
</evidence>
<keyword evidence="6" id="KW-0720">Serine protease</keyword>
<sequence length="82" mass="8799">CIDGGSLVTPSYGPYAADGSGWIIEGIGVEPDIVIENDPADEYKGIDAQLSKAIEVILKELEEYNPEVPPIPPFPDKSGREL</sequence>
<dbReference type="PANTHER" id="PTHR43253:SF1">
    <property type="entry name" value="TRICORN PROTEASE HOMOLOG 2-RELATED"/>
    <property type="match status" value="1"/>
</dbReference>
<keyword evidence="3" id="KW-0963">Cytoplasm</keyword>
<dbReference type="GO" id="GO:0006508">
    <property type="term" value="P:proteolysis"/>
    <property type="evidence" value="ECO:0007669"/>
    <property type="project" value="UniProtKB-KW"/>
</dbReference>
<evidence type="ECO:0000256" key="4">
    <source>
        <dbReference type="ARBA" id="ARBA00022670"/>
    </source>
</evidence>
<dbReference type="PANTHER" id="PTHR43253">
    <property type="entry name" value="TRICORN PROTEASE HOMOLOG 2-RELATED"/>
    <property type="match status" value="1"/>
</dbReference>
<accession>X1A330</accession>
<evidence type="ECO:0000256" key="6">
    <source>
        <dbReference type="ARBA" id="ARBA00022825"/>
    </source>
</evidence>
<name>X1A330_9ZZZZ</name>
<comment type="subcellular location">
    <subcellularLocation>
        <location evidence="1">Cytoplasm</location>
    </subcellularLocation>
</comment>
<evidence type="ECO:0000256" key="3">
    <source>
        <dbReference type="ARBA" id="ARBA00022490"/>
    </source>
</evidence>
<dbReference type="GO" id="GO:0005737">
    <property type="term" value="C:cytoplasm"/>
    <property type="evidence" value="ECO:0007669"/>
    <property type="project" value="UniProtKB-SubCell"/>
</dbReference>
<protein>
    <recommendedName>
        <fullName evidence="8">Tail specific protease domain-containing protein</fullName>
    </recommendedName>
</protein>
<reference evidence="7" key="1">
    <citation type="journal article" date="2014" name="Front. Microbiol.">
        <title>High frequency of phylogenetically diverse reductive dehalogenase-homologous genes in deep subseafloor sedimentary metagenomes.</title>
        <authorList>
            <person name="Kawai M."/>
            <person name="Futagami T."/>
            <person name="Toyoda A."/>
            <person name="Takaki Y."/>
            <person name="Nishi S."/>
            <person name="Hori S."/>
            <person name="Arai W."/>
            <person name="Tsubouchi T."/>
            <person name="Morono Y."/>
            <person name="Uchiyama I."/>
            <person name="Ito T."/>
            <person name="Fujiyama A."/>
            <person name="Inagaki F."/>
            <person name="Takami H."/>
        </authorList>
    </citation>
    <scope>NUCLEOTIDE SEQUENCE</scope>
    <source>
        <strain evidence="7">Expedition CK06-06</strain>
    </source>
</reference>